<accession>A0AAV1V5Q2</accession>
<feature type="transmembrane region" description="Helical" evidence="8">
    <location>
        <begin position="374"/>
        <end position="397"/>
    </location>
</feature>
<feature type="transmembrane region" description="Helical" evidence="8">
    <location>
        <begin position="190"/>
        <end position="209"/>
    </location>
</feature>
<feature type="transmembrane region" description="Helical" evidence="8">
    <location>
        <begin position="17"/>
        <end position="40"/>
    </location>
</feature>
<dbReference type="PANTHER" id="PTHR20772:SF2">
    <property type="entry name" value="PROTEIN FMP42"/>
    <property type="match status" value="1"/>
</dbReference>
<dbReference type="Pfam" id="PF07690">
    <property type="entry name" value="MFS_1"/>
    <property type="match status" value="1"/>
</dbReference>
<dbReference type="GO" id="GO:0022857">
    <property type="term" value="F:transmembrane transporter activity"/>
    <property type="evidence" value="ECO:0007669"/>
    <property type="project" value="InterPro"/>
</dbReference>
<feature type="transmembrane region" description="Helical" evidence="8">
    <location>
        <begin position="156"/>
        <end position="178"/>
    </location>
</feature>
<feature type="transmembrane region" description="Helical" evidence="8">
    <location>
        <begin position="127"/>
        <end position="150"/>
    </location>
</feature>
<keyword evidence="3" id="KW-0813">Transport</keyword>
<feature type="transmembrane region" description="Helical" evidence="8">
    <location>
        <begin position="102"/>
        <end position="120"/>
    </location>
</feature>
<evidence type="ECO:0000256" key="5">
    <source>
        <dbReference type="ARBA" id="ARBA00022970"/>
    </source>
</evidence>
<dbReference type="PANTHER" id="PTHR20772">
    <property type="entry name" value="PROTEIN FMP42"/>
    <property type="match status" value="1"/>
</dbReference>
<evidence type="ECO:0000256" key="1">
    <source>
        <dbReference type="ARBA" id="ARBA00004141"/>
    </source>
</evidence>
<keyword evidence="6 8" id="KW-1133">Transmembrane helix</keyword>
<comment type="subcellular location">
    <subcellularLocation>
        <location evidence="1">Membrane</location>
        <topology evidence="1">Multi-pass membrane protein</topology>
    </subcellularLocation>
</comment>
<keyword evidence="4 8" id="KW-0812">Transmembrane</keyword>
<evidence type="ECO:0000313" key="10">
    <source>
        <dbReference type="EMBL" id="CAK7941637.1"/>
    </source>
</evidence>
<organism evidence="10 11">
    <name type="scientific">Peronospora matthiolae</name>
    <dbReference type="NCBI Taxonomy" id="2874970"/>
    <lineage>
        <taxon>Eukaryota</taxon>
        <taxon>Sar</taxon>
        <taxon>Stramenopiles</taxon>
        <taxon>Oomycota</taxon>
        <taxon>Peronosporomycetes</taxon>
        <taxon>Peronosporales</taxon>
        <taxon>Peronosporaceae</taxon>
        <taxon>Peronospora</taxon>
    </lineage>
</organism>
<dbReference type="Proteomes" id="UP001162060">
    <property type="component" value="Unassembled WGS sequence"/>
</dbReference>
<keyword evidence="7 8" id="KW-0472">Membrane</keyword>
<evidence type="ECO:0000256" key="2">
    <source>
        <dbReference type="ARBA" id="ARBA00006595"/>
    </source>
</evidence>
<evidence type="ECO:0000256" key="6">
    <source>
        <dbReference type="ARBA" id="ARBA00022989"/>
    </source>
</evidence>
<dbReference type="SUPFAM" id="SSF103473">
    <property type="entry name" value="MFS general substrate transporter"/>
    <property type="match status" value="1"/>
</dbReference>
<gene>
    <name evidence="9" type="ORF">PM001_LOCUS160</name>
    <name evidence="10" type="ORF">PM001_LOCUS26787</name>
</gene>
<keyword evidence="5" id="KW-0029">Amino-acid transport</keyword>
<comment type="similarity">
    <text evidence="2">Belongs to the SLC43A transporter (TC 2.A.1.44) family.</text>
</comment>
<sequence>MTPKSTWMDTTNHPHRYLLVAFAIFQCFLGSGVIFGWTSLVPMLETERIYSELCASGETICKEQSDRLQYAFTMAVASSMWSNLPLGLVLDKFGPRATKSMSFLLLIVGVLIMGNARVRVHADEHDLLLYGMMLVGFSGPGIQLSAIHVSNLFPEATAIVACFIVGGLQFSFFIFTLLDLAYTHLGKSMTTVFEIYACVLFLALVGTLMTEPDVPFEATANAEHKLFSPMRLPHAFKEDEASLLLSTPELEEYRKHHHLPTHEIFCDGNLRNRSFRTQVLSRPFLLIVFYFSVHCLWCNVFLGGITGLLRWKGFAEAKIESLLAKLAFVLPGSVVFIPIVGYILDKCGYTYSSLICTAAALSFTLMLSSLSTGWILAGFVTYAFFRTTLFPLLFAYLGHRFGFQHYGALSGITFCIGGIVGLLQTPIAAIGDFHTIGYLQIGSLVLTLVAPYVERQFEQQTI</sequence>
<dbReference type="EMBL" id="CAKLBY020000003">
    <property type="protein sequence ID" value="CAK7891322.1"/>
    <property type="molecule type" value="Genomic_DNA"/>
</dbReference>
<evidence type="ECO:0000256" key="7">
    <source>
        <dbReference type="ARBA" id="ARBA00023136"/>
    </source>
</evidence>
<dbReference type="InterPro" id="IPR036259">
    <property type="entry name" value="MFS_trans_sf"/>
</dbReference>
<evidence type="ECO:0000256" key="4">
    <source>
        <dbReference type="ARBA" id="ARBA00022692"/>
    </source>
</evidence>
<evidence type="ECO:0000313" key="11">
    <source>
        <dbReference type="Proteomes" id="UP001162060"/>
    </source>
</evidence>
<evidence type="ECO:0008006" key="12">
    <source>
        <dbReference type="Google" id="ProtNLM"/>
    </source>
</evidence>
<dbReference type="EMBL" id="CAKLBY020000264">
    <property type="protein sequence ID" value="CAK7941637.1"/>
    <property type="molecule type" value="Genomic_DNA"/>
</dbReference>
<feature type="transmembrane region" description="Helical" evidence="8">
    <location>
        <begin position="435"/>
        <end position="453"/>
    </location>
</feature>
<evidence type="ECO:0000256" key="8">
    <source>
        <dbReference type="SAM" id="Phobius"/>
    </source>
</evidence>
<evidence type="ECO:0000256" key="3">
    <source>
        <dbReference type="ARBA" id="ARBA00022448"/>
    </source>
</evidence>
<dbReference type="GO" id="GO:0006865">
    <property type="term" value="P:amino acid transport"/>
    <property type="evidence" value="ECO:0007669"/>
    <property type="project" value="UniProtKB-KW"/>
</dbReference>
<dbReference type="Gene3D" id="1.20.1250.20">
    <property type="entry name" value="MFS general substrate transporter like domains"/>
    <property type="match status" value="1"/>
</dbReference>
<dbReference type="InterPro" id="IPR052599">
    <property type="entry name" value="SLC43A_AATransporter"/>
</dbReference>
<dbReference type="AlphaFoldDB" id="A0AAV1V5Q2"/>
<proteinExistence type="inferred from homology"/>
<dbReference type="GO" id="GO:0016020">
    <property type="term" value="C:membrane"/>
    <property type="evidence" value="ECO:0007669"/>
    <property type="project" value="UniProtKB-SubCell"/>
</dbReference>
<reference evidence="10" key="1">
    <citation type="submission" date="2024-01" db="EMBL/GenBank/DDBJ databases">
        <authorList>
            <person name="Webb A."/>
        </authorList>
    </citation>
    <scope>NUCLEOTIDE SEQUENCE</scope>
    <source>
        <strain evidence="10">Pm1</strain>
    </source>
</reference>
<feature type="transmembrane region" description="Helical" evidence="8">
    <location>
        <begin position="284"/>
        <end position="310"/>
    </location>
</feature>
<feature type="transmembrane region" description="Helical" evidence="8">
    <location>
        <begin position="322"/>
        <end position="343"/>
    </location>
</feature>
<evidence type="ECO:0000313" key="9">
    <source>
        <dbReference type="EMBL" id="CAK7891322.1"/>
    </source>
</evidence>
<name>A0AAV1V5Q2_9STRA</name>
<comment type="caution">
    <text evidence="10">The sequence shown here is derived from an EMBL/GenBank/DDBJ whole genome shotgun (WGS) entry which is preliminary data.</text>
</comment>
<feature type="transmembrane region" description="Helical" evidence="8">
    <location>
        <begin position="403"/>
        <end position="423"/>
    </location>
</feature>
<protein>
    <recommendedName>
        <fullName evidence="12">MFS transporter</fullName>
    </recommendedName>
</protein>
<dbReference type="InterPro" id="IPR011701">
    <property type="entry name" value="MFS"/>
</dbReference>